<dbReference type="Proteomes" id="UP000807371">
    <property type="component" value="Unassembled WGS sequence"/>
</dbReference>
<feature type="signal peptide" evidence="2">
    <location>
        <begin position="1"/>
        <end position="25"/>
    </location>
</feature>
<feature type="transmembrane region" description="Helical" evidence="1">
    <location>
        <begin position="104"/>
        <end position="122"/>
    </location>
</feature>
<protein>
    <submittedName>
        <fullName evidence="3">Uncharacterized protein</fullName>
    </submittedName>
</protein>
<evidence type="ECO:0000256" key="1">
    <source>
        <dbReference type="SAM" id="Phobius"/>
    </source>
</evidence>
<comment type="caution">
    <text evidence="3">The sequence shown here is derived from an EMBL/GenBank/DDBJ whole genome shotgun (WGS) entry which is preliminary data.</text>
</comment>
<feature type="chain" id="PRO_5046305569" evidence="2">
    <location>
        <begin position="26"/>
        <end position="128"/>
    </location>
</feature>
<keyword evidence="1" id="KW-0472">Membrane</keyword>
<gene>
    <name evidence="3" type="ORF">IHE55_10435</name>
</gene>
<evidence type="ECO:0000313" key="3">
    <source>
        <dbReference type="EMBL" id="MBH5335185.1"/>
    </source>
</evidence>
<keyword evidence="4" id="KW-1185">Reference proteome</keyword>
<keyword evidence="1" id="KW-0812">Transmembrane</keyword>
<dbReference type="RefSeq" id="WP_197988776.1">
    <property type="nucleotide sequence ID" value="NZ_JACYXC010000001.1"/>
</dbReference>
<evidence type="ECO:0000313" key="4">
    <source>
        <dbReference type="Proteomes" id="UP000807371"/>
    </source>
</evidence>
<reference evidence="3 4" key="1">
    <citation type="submission" date="2020-09" db="EMBL/GenBank/DDBJ databases">
        <title>Biosynthesis of the nuclear factor of activated T cells inhibitor NFAT-133 and its congeners in Streptomyces pactum.</title>
        <authorList>
            <person name="Zhou W."/>
            <person name="Posri P."/>
            <person name="Abugrain M.E."/>
            <person name="Weisberg A.J."/>
            <person name="Chang J.H."/>
            <person name="Mahmud T."/>
        </authorList>
    </citation>
    <scope>NUCLEOTIDE SEQUENCE [LARGE SCALE GENOMIC DNA]</scope>
    <source>
        <strain evidence="3 4">ATCC 27456</strain>
    </source>
</reference>
<proteinExistence type="predicted"/>
<evidence type="ECO:0000256" key="2">
    <source>
        <dbReference type="SAM" id="SignalP"/>
    </source>
</evidence>
<dbReference type="EMBL" id="JACYXC010000001">
    <property type="protein sequence ID" value="MBH5335185.1"/>
    <property type="molecule type" value="Genomic_DNA"/>
</dbReference>
<sequence>MRVLSVACAAVVAASPVVLVSAAHATGSGGRGAAPVHAAVAPVAGSAAGAGRPVVVSSRPAVPPAPQVPHVVRSVADPAGPVDAARRPVVTAESELARTGVGPVGWIVGVAVAVVVLGVLLVRRMSRD</sequence>
<accession>A0ABS0NJ13</accession>
<organism evidence="3 4">
    <name type="scientific">Streptomyces pactum</name>
    <dbReference type="NCBI Taxonomy" id="68249"/>
    <lineage>
        <taxon>Bacteria</taxon>
        <taxon>Bacillati</taxon>
        <taxon>Actinomycetota</taxon>
        <taxon>Actinomycetes</taxon>
        <taxon>Kitasatosporales</taxon>
        <taxon>Streptomycetaceae</taxon>
        <taxon>Streptomyces</taxon>
    </lineage>
</organism>
<keyword evidence="2" id="KW-0732">Signal</keyword>
<keyword evidence="1" id="KW-1133">Transmembrane helix</keyword>
<name>A0ABS0NJ13_9ACTN</name>